<organism evidence="8 9">
    <name type="scientific">Peptacetobacter hiranonis (strain DSM 13275 / JCM 10541 / KCTC 15199 / TO-931)</name>
    <name type="common">Clostridium hiranonis</name>
    <dbReference type="NCBI Taxonomy" id="500633"/>
    <lineage>
        <taxon>Bacteria</taxon>
        <taxon>Bacillati</taxon>
        <taxon>Bacillota</taxon>
        <taxon>Clostridia</taxon>
        <taxon>Peptostreptococcales</taxon>
        <taxon>Peptostreptococcaceae</taxon>
        <taxon>Peptacetobacter</taxon>
    </lineage>
</organism>
<evidence type="ECO:0000256" key="2">
    <source>
        <dbReference type="ARBA" id="ARBA00022448"/>
    </source>
</evidence>
<evidence type="ECO:0000313" key="9">
    <source>
        <dbReference type="Proteomes" id="UP000003178"/>
    </source>
</evidence>
<feature type="transmembrane region" description="Helical" evidence="7">
    <location>
        <begin position="370"/>
        <end position="390"/>
    </location>
</feature>
<evidence type="ECO:0000313" key="8">
    <source>
        <dbReference type="EMBL" id="EEA85314.1"/>
    </source>
</evidence>
<dbReference type="Gene3D" id="1.10.3860.10">
    <property type="entry name" value="Sodium:dicarboxylate symporter"/>
    <property type="match status" value="1"/>
</dbReference>
<feature type="transmembrane region" description="Helical" evidence="7">
    <location>
        <begin position="107"/>
        <end position="131"/>
    </location>
</feature>
<protein>
    <submittedName>
        <fullName evidence="8">Transporter, dicarboxylate/amino acid:cation Na+/H+ symporter family protein</fullName>
    </submittedName>
</protein>
<dbReference type="Pfam" id="PF00375">
    <property type="entry name" value="SDF"/>
    <property type="match status" value="1"/>
</dbReference>
<feature type="transmembrane region" description="Helical" evidence="7">
    <location>
        <begin position="35"/>
        <end position="54"/>
    </location>
</feature>
<feature type="transmembrane region" description="Helical" evidence="7">
    <location>
        <begin position="74"/>
        <end position="95"/>
    </location>
</feature>
<dbReference type="HOGENOM" id="CLU_019375_0_3_9"/>
<dbReference type="STRING" id="500633.CLOHIR_01037"/>
<keyword evidence="6 7" id="KW-0472">Membrane</keyword>
<keyword evidence="9" id="KW-1185">Reference proteome</keyword>
<feature type="transmembrane region" description="Helical" evidence="7">
    <location>
        <begin position="396"/>
        <end position="415"/>
    </location>
</feature>
<dbReference type="PANTHER" id="PTHR42865">
    <property type="entry name" value="PROTON/GLUTAMATE-ASPARTATE SYMPORTER"/>
    <property type="match status" value="1"/>
</dbReference>
<evidence type="ECO:0000256" key="1">
    <source>
        <dbReference type="ARBA" id="ARBA00004651"/>
    </source>
</evidence>
<comment type="subcellular location">
    <subcellularLocation>
        <location evidence="1">Cell membrane</location>
        <topology evidence="1">Multi-pass membrane protein</topology>
    </subcellularLocation>
</comment>
<evidence type="ECO:0000256" key="4">
    <source>
        <dbReference type="ARBA" id="ARBA00022692"/>
    </source>
</evidence>
<dbReference type="GO" id="GO:0015293">
    <property type="term" value="F:symporter activity"/>
    <property type="evidence" value="ECO:0007669"/>
    <property type="project" value="UniProtKB-KW"/>
</dbReference>
<reference evidence="8 9" key="2">
    <citation type="submission" date="2008-10" db="EMBL/GenBank/DDBJ databases">
        <title>Draft genome sequence of Clostridium hiranonis (DSM 13275).</title>
        <authorList>
            <person name="Sudarsanam P."/>
            <person name="Ley R."/>
            <person name="Guruge J."/>
            <person name="Turnbaugh P.J."/>
            <person name="Mahowald M."/>
            <person name="Liep D."/>
            <person name="Gordon J."/>
        </authorList>
    </citation>
    <scope>NUCLEOTIDE SEQUENCE [LARGE SCALE GENOMIC DNA]</scope>
    <source>
        <strain evidence="8 9">DSM 13275</strain>
    </source>
</reference>
<keyword evidence="5 7" id="KW-1133">Transmembrane helix</keyword>
<dbReference type="GO" id="GO:0005886">
    <property type="term" value="C:plasma membrane"/>
    <property type="evidence" value="ECO:0007669"/>
    <property type="project" value="UniProtKB-SubCell"/>
</dbReference>
<accession>B6FYT3</accession>
<dbReference type="InterPro" id="IPR001991">
    <property type="entry name" value="Na-dicarboxylate_symporter"/>
</dbReference>
<feature type="transmembrane region" description="Helical" evidence="7">
    <location>
        <begin position="254"/>
        <end position="275"/>
    </location>
</feature>
<dbReference type="EMBL" id="ABWP01000045">
    <property type="protein sequence ID" value="EEA85314.1"/>
    <property type="molecule type" value="Genomic_DNA"/>
</dbReference>
<feature type="transmembrane region" description="Helical" evidence="7">
    <location>
        <begin position="6"/>
        <end position="23"/>
    </location>
</feature>
<dbReference type="InterPro" id="IPR036458">
    <property type="entry name" value="Na:dicarbo_symporter_sf"/>
</dbReference>
<comment type="caution">
    <text evidence="8">The sequence shown here is derived from an EMBL/GenBank/DDBJ whole genome shotgun (WGS) entry which is preliminary data.</text>
</comment>
<feature type="transmembrane region" description="Helical" evidence="7">
    <location>
        <begin position="220"/>
        <end position="242"/>
    </location>
</feature>
<gene>
    <name evidence="8" type="ORF">CLOHIR_01037</name>
</gene>
<evidence type="ECO:0000256" key="5">
    <source>
        <dbReference type="ARBA" id="ARBA00022989"/>
    </source>
</evidence>
<dbReference type="PANTHER" id="PTHR42865:SF7">
    <property type="entry name" value="PROTON_GLUTAMATE-ASPARTATE SYMPORTER"/>
    <property type="match status" value="1"/>
</dbReference>
<keyword evidence="4 7" id="KW-0812">Transmembrane</keyword>
<sequence length="460" mass="49118">MIDVIASVNWISLLVLSITLLLFKALVKISYKVNWTFVILISMVMGGVIGIVFASEGNTYLVWLDLIGQVYVNLITALVAPVVLISVISGFITLNDKEKMKNIGVKSVVWLLLSAVGAIVVTMLVGVITGIGKGGGAVFADIAAVTDTTVNAYKDMGTSLNEVLLGLFPTNVIKDLSEDNVVAIIVMAVSVAVAYVSISSEEGEETLSSFKNLVEAVKKIIFRILSYIIDCTPFAVLCLMATSASRLFSDKDAVVQLLLLLVAIFGVCFFQTYVFNGLLLKFVAKVNPIEFFKKTFDAQVTAFTTQSSVGSLPITIDRLVKKVGVDEEVANFTAPLGTTIGMPGCTSVWPVLLAIFYMNATGMNWGFGDYLILGFMALILAMGSAGVPGIGVVSAVALFSAVDLPIAAVVLLMPINNMSDMARTLLNVVTANVTATVVARKTGLLDDEIFNTEEEIKEAN</sequence>
<proteinExistence type="predicted"/>
<evidence type="ECO:0000256" key="7">
    <source>
        <dbReference type="SAM" id="Phobius"/>
    </source>
</evidence>
<keyword evidence="3" id="KW-1003">Cell membrane</keyword>
<reference evidence="8 9" key="1">
    <citation type="submission" date="2008-09" db="EMBL/GenBank/DDBJ databases">
        <authorList>
            <person name="Fulton L."/>
            <person name="Clifton S."/>
            <person name="Fulton B."/>
            <person name="Xu J."/>
            <person name="Minx P."/>
            <person name="Pepin K.H."/>
            <person name="Johnson M."/>
            <person name="Thiruvilangam P."/>
            <person name="Bhonagiri V."/>
            <person name="Nash W.E."/>
            <person name="Mardis E.R."/>
            <person name="Wilson R.K."/>
        </authorList>
    </citation>
    <scope>NUCLEOTIDE SEQUENCE [LARGE SCALE GENOMIC DNA]</scope>
    <source>
        <strain evidence="8 9">DSM 13275</strain>
    </source>
</reference>
<evidence type="ECO:0000256" key="6">
    <source>
        <dbReference type="ARBA" id="ARBA00023136"/>
    </source>
</evidence>
<name>B6FYT3_PEPHT</name>
<dbReference type="RefSeq" id="WP_006439954.1">
    <property type="nucleotide sequence ID" value="NZ_DS995356.1"/>
</dbReference>
<keyword evidence="2" id="KW-0813">Transport</keyword>
<dbReference type="Proteomes" id="UP000003178">
    <property type="component" value="Unassembled WGS sequence"/>
</dbReference>
<evidence type="ECO:0000256" key="3">
    <source>
        <dbReference type="ARBA" id="ARBA00022475"/>
    </source>
</evidence>
<dbReference type="PRINTS" id="PR00173">
    <property type="entry name" value="EDTRNSPORT"/>
</dbReference>
<feature type="transmembrane region" description="Helical" evidence="7">
    <location>
        <begin position="181"/>
        <end position="199"/>
    </location>
</feature>
<dbReference type="eggNOG" id="COG1301">
    <property type="taxonomic scope" value="Bacteria"/>
</dbReference>
<dbReference type="SUPFAM" id="SSF118215">
    <property type="entry name" value="Proton glutamate symport protein"/>
    <property type="match status" value="1"/>
</dbReference>
<dbReference type="AlphaFoldDB" id="B6FYT3"/>